<dbReference type="InterPro" id="IPR017871">
    <property type="entry name" value="ABC_transporter-like_CS"/>
</dbReference>
<comment type="caution">
    <text evidence="8">The sequence shown here is derived from an EMBL/GenBank/DDBJ whole genome shotgun (WGS) entry which is preliminary data.</text>
</comment>
<evidence type="ECO:0000256" key="5">
    <source>
        <dbReference type="ARBA" id="ARBA00022741"/>
    </source>
</evidence>
<evidence type="ECO:0000313" key="8">
    <source>
        <dbReference type="EMBL" id="PXX23823.1"/>
    </source>
</evidence>
<dbReference type="InterPro" id="IPR015860">
    <property type="entry name" value="ABC_transpr_TagH-like"/>
</dbReference>
<dbReference type="PROSITE" id="PS00211">
    <property type="entry name" value="ABC_TRANSPORTER_1"/>
    <property type="match status" value="1"/>
</dbReference>
<reference evidence="8 9" key="1">
    <citation type="submission" date="2018-05" db="EMBL/GenBank/DDBJ databases">
        <title>Comparative genomics of bacterial root endophytes of switchgrass collected from native prairies over two seasons.</title>
        <authorList>
            <person name="Tang Y."/>
        </authorList>
    </citation>
    <scope>NUCLEOTIDE SEQUENCE [LARGE SCALE GENOMIC DNA]</scope>
    <source>
        <strain evidence="8 9">NFIX32</strain>
    </source>
</reference>
<dbReference type="CDD" id="cd03220">
    <property type="entry name" value="ABC_KpsT_Wzt"/>
    <property type="match status" value="1"/>
</dbReference>
<evidence type="ECO:0000256" key="1">
    <source>
        <dbReference type="ARBA" id="ARBA00005417"/>
    </source>
</evidence>
<evidence type="ECO:0000256" key="3">
    <source>
        <dbReference type="ARBA" id="ARBA00022475"/>
    </source>
</evidence>
<keyword evidence="3" id="KW-1003">Cell membrane</keyword>
<dbReference type="RefSeq" id="WP_072444773.1">
    <property type="nucleotide sequence ID" value="NZ_CADFDT010000002.1"/>
</dbReference>
<evidence type="ECO:0000256" key="2">
    <source>
        <dbReference type="ARBA" id="ARBA00022448"/>
    </source>
</evidence>
<gene>
    <name evidence="8" type="ORF">NA66_103339</name>
</gene>
<accession>A0A318HZQ2</accession>
<dbReference type="Gene3D" id="3.40.50.300">
    <property type="entry name" value="P-loop containing nucleotide triphosphate hydrolases"/>
    <property type="match status" value="1"/>
</dbReference>
<dbReference type="GO" id="GO:0005524">
    <property type="term" value="F:ATP binding"/>
    <property type="evidence" value="ECO:0007669"/>
    <property type="project" value="UniProtKB-KW"/>
</dbReference>
<feature type="domain" description="ABC transporter" evidence="7">
    <location>
        <begin position="2"/>
        <end position="221"/>
    </location>
</feature>
<dbReference type="InterPro" id="IPR027417">
    <property type="entry name" value="P-loop_NTPase"/>
</dbReference>
<proteinExistence type="inferred from homology"/>
<evidence type="ECO:0000313" key="9">
    <source>
        <dbReference type="Proteomes" id="UP000247755"/>
    </source>
</evidence>
<dbReference type="PROSITE" id="PS50893">
    <property type="entry name" value="ABC_TRANSPORTER_2"/>
    <property type="match status" value="1"/>
</dbReference>
<dbReference type="PANTHER" id="PTHR46743">
    <property type="entry name" value="TEICHOIC ACIDS EXPORT ATP-BINDING PROTEIN TAGH"/>
    <property type="match status" value="1"/>
</dbReference>
<dbReference type="EMBL" id="QJJY01000033">
    <property type="protein sequence ID" value="PXX23823.1"/>
    <property type="molecule type" value="Genomic_DNA"/>
</dbReference>
<keyword evidence="4" id="KW-0472">Membrane</keyword>
<keyword evidence="5" id="KW-0547">Nucleotide-binding</keyword>
<dbReference type="GO" id="GO:0016887">
    <property type="term" value="F:ATP hydrolysis activity"/>
    <property type="evidence" value="ECO:0007669"/>
    <property type="project" value="InterPro"/>
</dbReference>
<sequence>MIQLDRVTKIYPARGGRKVVLDDVNFVLERGQKIGILGPNGAGKSTLIRLLAGVEQPTSGAIRRHMSLSWPLAFGGAFQSSLTGLDNLRFISRVYGCDESKMRAFVDEFSGLGRYLREPIKVYSSGMRARLAFALSIAVEFDCFLIDEVIAVGDQQFQERCREELFVKRGDRSMILVSHDPNLIRQHCTLAAVLNAGKLTVCDSVDEAWARYCGQPVKETAAGDGADTTTQPGE</sequence>
<keyword evidence="4" id="KW-0997">Cell inner membrane</keyword>
<dbReference type="InterPro" id="IPR003593">
    <property type="entry name" value="AAA+_ATPase"/>
</dbReference>
<dbReference type="GO" id="GO:0140359">
    <property type="term" value="F:ABC-type transporter activity"/>
    <property type="evidence" value="ECO:0007669"/>
    <property type="project" value="InterPro"/>
</dbReference>
<name>A0A318HZQ2_BURPY</name>
<dbReference type="SMART" id="SM00382">
    <property type="entry name" value="AAA"/>
    <property type="match status" value="1"/>
</dbReference>
<dbReference type="Pfam" id="PF00005">
    <property type="entry name" value="ABC_tran"/>
    <property type="match status" value="1"/>
</dbReference>
<evidence type="ECO:0000256" key="6">
    <source>
        <dbReference type="ARBA" id="ARBA00022840"/>
    </source>
</evidence>
<comment type="similarity">
    <text evidence="1">Belongs to the ABC transporter superfamily.</text>
</comment>
<evidence type="ECO:0000256" key="4">
    <source>
        <dbReference type="ARBA" id="ARBA00022519"/>
    </source>
</evidence>
<dbReference type="SUPFAM" id="SSF52540">
    <property type="entry name" value="P-loop containing nucleoside triphosphate hydrolases"/>
    <property type="match status" value="1"/>
</dbReference>
<protein>
    <submittedName>
        <fullName evidence="8">Capsular polysaccharide transport system ATP-binding protein</fullName>
    </submittedName>
</protein>
<keyword evidence="6 8" id="KW-0067">ATP-binding</keyword>
<dbReference type="GO" id="GO:0016020">
    <property type="term" value="C:membrane"/>
    <property type="evidence" value="ECO:0007669"/>
    <property type="project" value="InterPro"/>
</dbReference>
<dbReference type="PANTHER" id="PTHR46743:SF2">
    <property type="entry name" value="TEICHOIC ACIDS EXPORT ATP-BINDING PROTEIN TAGH"/>
    <property type="match status" value="1"/>
</dbReference>
<evidence type="ECO:0000259" key="7">
    <source>
        <dbReference type="PROSITE" id="PS50893"/>
    </source>
</evidence>
<organism evidence="8 9">
    <name type="scientific">Burkholderia pyrrocinia</name>
    <name type="common">Pseudomonas pyrrocinia</name>
    <dbReference type="NCBI Taxonomy" id="60550"/>
    <lineage>
        <taxon>Bacteria</taxon>
        <taxon>Pseudomonadati</taxon>
        <taxon>Pseudomonadota</taxon>
        <taxon>Betaproteobacteria</taxon>
        <taxon>Burkholderiales</taxon>
        <taxon>Burkholderiaceae</taxon>
        <taxon>Burkholderia</taxon>
        <taxon>Burkholderia cepacia complex</taxon>
    </lineage>
</organism>
<dbReference type="AlphaFoldDB" id="A0A318HZQ2"/>
<dbReference type="Proteomes" id="UP000247755">
    <property type="component" value="Unassembled WGS sequence"/>
</dbReference>
<dbReference type="InterPro" id="IPR050683">
    <property type="entry name" value="Bact_Polysacc_Export_ATP-bd"/>
</dbReference>
<keyword evidence="2" id="KW-0813">Transport</keyword>
<dbReference type="InterPro" id="IPR003439">
    <property type="entry name" value="ABC_transporter-like_ATP-bd"/>
</dbReference>